<dbReference type="GO" id="GO:0005886">
    <property type="term" value="C:plasma membrane"/>
    <property type="evidence" value="ECO:0000318"/>
    <property type="project" value="GO_Central"/>
</dbReference>
<dbReference type="GO" id="GO:0043005">
    <property type="term" value="C:neuron projection"/>
    <property type="evidence" value="ECO:0000318"/>
    <property type="project" value="GO_Central"/>
</dbReference>
<dbReference type="CDD" id="cd18997">
    <property type="entry name" value="LGIC_ECD_nAChR"/>
    <property type="match status" value="1"/>
</dbReference>
<keyword evidence="2" id="KW-1003">Cell membrane</keyword>
<evidence type="ECO:0000256" key="13">
    <source>
        <dbReference type="ARBA" id="ARBA00034099"/>
    </source>
</evidence>
<dbReference type="GO" id="GO:1902495">
    <property type="term" value="C:transmembrane transporter complex"/>
    <property type="evidence" value="ECO:0000318"/>
    <property type="project" value="GO_Central"/>
</dbReference>
<evidence type="ECO:0000259" key="17">
    <source>
        <dbReference type="Pfam" id="PF02932"/>
    </source>
</evidence>
<feature type="domain" description="Neurotransmitter-gated ion-channel transmembrane" evidence="17">
    <location>
        <begin position="242"/>
        <end position="451"/>
    </location>
</feature>
<reference evidence="18" key="1">
    <citation type="journal article" date="2020" name="Nat. Ecol. Evol.">
        <title>Deeply conserved synteny resolves early events in vertebrate evolution.</title>
        <authorList>
            <person name="Simakov O."/>
            <person name="Marletaz F."/>
            <person name="Yue J.X."/>
            <person name="O'Connell B."/>
            <person name="Jenkins J."/>
            <person name="Brandt A."/>
            <person name="Calef R."/>
            <person name="Tung C.H."/>
            <person name="Huang T.K."/>
            <person name="Schmutz J."/>
            <person name="Satoh N."/>
            <person name="Yu J.K."/>
            <person name="Putnam N.H."/>
            <person name="Green R.E."/>
            <person name="Rokhsar D.S."/>
        </authorList>
    </citation>
    <scope>NUCLEOTIDE SEQUENCE [LARGE SCALE GENOMIC DNA]</scope>
    <source>
        <strain evidence="18">S238N-H82</strain>
    </source>
</reference>
<feature type="chain" id="PRO_5039885858" evidence="15">
    <location>
        <begin position="26"/>
        <end position="469"/>
    </location>
</feature>
<evidence type="ECO:0000256" key="4">
    <source>
        <dbReference type="ARBA" id="ARBA00022989"/>
    </source>
</evidence>
<feature type="transmembrane region" description="Helical" evidence="14">
    <location>
        <begin position="428"/>
        <end position="456"/>
    </location>
</feature>
<keyword evidence="9" id="KW-0675">Receptor</keyword>
<evidence type="ECO:0000256" key="15">
    <source>
        <dbReference type="SAM" id="SignalP"/>
    </source>
</evidence>
<evidence type="ECO:0000256" key="1">
    <source>
        <dbReference type="ARBA" id="ARBA00022448"/>
    </source>
</evidence>
<feature type="transmembrane region" description="Helical" evidence="14">
    <location>
        <begin position="296"/>
        <end position="319"/>
    </location>
</feature>
<dbReference type="OrthoDB" id="5975154at2759"/>
<dbReference type="GO" id="GO:0005231">
    <property type="term" value="F:excitatory extracellular ligand-gated monoatomic ion channel activity"/>
    <property type="evidence" value="ECO:0000318"/>
    <property type="project" value="GO_Central"/>
</dbReference>
<dbReference type="GO" id="GO:0007268">
    <property type="term" value="P:chemical synaptic transmission"/>
    <property type="evidence" value="ECO:0000318"/>
    <property type="project" value="GO_Central"/>
</dbReference>
<dbReference type="OMA" id="PCMASIF"/>
<dbReference type="GO" id="GO:0022850">
    <property type="term" value="F:serotonin-gated monoatomic cation channel activity"/>
    <property type="evidence" value="ECO:0000318"/>
    <property type="project" value="GO_Central"/>
</dbReference>
<dbReference type="GO" id="GO:0022848">
    <property type="term" value="F:acetylcholine-gated monoatomic cation-selective channel activity"/>
    <property type="evidence" value="ECO:0007669"/>
    <property type="project" value="InterPro"/>
</dbReference>
<keyword evidence="8" id="KW-1015">Disulfide bond</keyword>
<keyword evidence="5" id="KW-0770">Synapse</keyword>
<dbReference type="GO" id="GO:0045202">
    <property type="term" value="C:synapse"/>
    <property type="evidence" value="ECO:0000318"/>
    <property type="project" value="GO_Central"/>
</dbReference>
<dbReference type="InterPro" id="IPR036719">
    <property type="entry name" value="Neuro-gated_channel_TM_sf"/>
</dbReference>
<keyword evidence="1" id="KW-0813">Transport</keyword>
<keyword evidence="11" id="KW-1071">Ligand-gated ion channel</keyword>
<evidence type="ECO:0000256" key="5">
    <source>
        <dbReference type="ARBA" id="ARBA00023018"/>
    </source>
</evidence>
<dbReference type="InterPro" id="IPR006029">
    <property type="entry name" value="Neurotrans-gated_channel_TM"/>
</dbReference>
<evidence type="ECO:0000256" key="11">
    <source>
        <dbReference type="ARBA" id="ARBA00023286"/>
    </source>
</evidence>
<accession>A0A9J7HPN4</accession>
<evidence type="ECO:0000256" key="9">
    <source>
        <dbReference type="ARBA" id="ARBA00023170"/>
    </source>
</evidence>
<evidence type="ECO:0000256" key="2">
    <source>
        <dbReference type="ARBA" id="ARBA00022475"/>
    </source>
</evidence>
<dbReference type="GO" id="GO:0045211">
    <property type="term" value="C:postsynaptic membrane"/>
    <property type="evidence" value="ECO:0007669"/>
    <property type="project" value="InterPro"/>
</dbReference>
<dbReference type="Gene3D" id="1.20.58.390">
    <property type="entry name" value="Neurotransmitter-gated ion-channel transmembrane domain"/>
    <property type="match status" value="1"/>
</dbReference>
<dbReference type="InterPro" id="IPR036734">
    <property type="entry name" value="Neur_chan_lig-bd_sf"/>
</dbReference>
<dbReference type="InterPro" id="IPR006201">
    <property type="entry name" value="Neur_channel"/>
</dbReference>
<keyword evidence="3 14" id="KW-0812">Transmembrane</keyword>
<dbReference type="PRINTS" id="PR00254">
    <property type="entry name" value="NICOTINICR"/>
</dbReference>
<evidence type="ECO:0000256" key="6">
    <source>
        <dbReference type="ARBA" id="ARBA00023065"/>
    </source>
</evidence>
<keyword evidence="6" id="KW-0406">Ion transport</keyword>
<evidence type="ECO:0000256" key="14">
    <source>
        <dbReference type="SAM" id="Phobius"/>
    </source>
</evidence>
<proteinExistence type="predicted"/>
<evidence type="ECO:0000256" key="10">
    <source>
        <dbReference type="ARBA" id="ARBA00023180"/>
    </source>
</evidence>
<evidence type="ECO:0000256" key="12">
    <source>
        <dbReference type="ARBA" id="ARBA00023303"/>
    </source>
</evidence>
<dbReference type="RefSeq" id="XP_035663534.1">
    <property type="nucleotide sequence ID" value="XM_035807641.1"/>
</dbReference>
<dbReference type="Gene3D" id="2.70.170.10">
    <property type="entry name" value="Neurotransmitter-gated ion-channel ligand-binding domain"/>
    <property type="match status" value="1"/>
</dbReference>
<feature type="signal peptide" evidence="15">
    <location>
        <begin position="1"/>
        <end position="25"/>
    </location>
</feature>
<feature type="transmembrane region" description="Helical" evidence="14">
    <location>
        <begin position="236"/>
        <end position="259"/>
    </location>
</feature>
<feature type="transmembrane region" description="Helical" evidence="14">
    <location>
        <begin position="266"/>
        <end position="284"/>
    </location>
</feature>
<reference evidence="19" key="2">
    <citation type="submission" date="2025-08" db="UniProtKB">
        <authorList>
            <consortium name="RefSeq"/>
        </authorList>
    </citation>
    <scope>IDENTIFICATION</scope>
    <source>
        <strain evidence="19">S238N-H82</strain>
        <tissue evidence="19">Testes</tissue>
    </source>
</reference>
<dbReference type="GeneID" id="118407210"/>
<dbReference type="SUPFAM" id="SSF63712">
    <property type="entry name" value="Nicotinic receptor ligand binding domain-like"/>
    <property type="match status" value="1"/>
</dbReference>
<dbReference type="FunFam" id="2.70.170.10:FF:000030">
    <property type="entry name" value="AcetylCholine Receptor"/>
    <property type="match status" value="1"/>
</dbReference>
<dbReference type="AlphaFoldDB" id="A0A9J7HPN4"/>
<protein>
    <submittedName>
        <fullName evidence="19">Neuronal acetylcholine receptor subunit alpha-10-like</fullName>
    </submittedName>
</protein>
<comment type="subcellular location">
    <subcellularLocation>
        <location evidence="13">Synaptic cell membrane</location>
        <topology evidence="13">Multi-pass membrane protein</topology>
    </subcellularLocation>
</comment>
<dbReference type="GO" id="GO:0042391">
    <property type="term" value="P:regulation of membrane potential"/>
    <property type="evidence" value="ECO:0000318"/>
    <property type="project" value="GO_Central"/>
</dbReference>
<gene>
    <name evidence="19" type="primary">LOC118407210</name>
</gene>
<keyword evidence="4 14" id="KW-1133">Transmembrane helix</keyword>
<dbReference type="GO" id="GO:1904315">
    <property type="term" value="F:transmitter-gated monoatomic ion channel activity involved in regulation of postsynaptic membrane potential"/>
    <property type="evidence" value="ECO:0000318"/>
    <property type="project" value="GO_Central"/>
</dbReference>
<organism evidence="18 19">
    <name type="scientific">Branchiostoma floridae</name>
    <name type="common">Florida lancelet</name>
    <name type="synonym">Amphioxus</name>
    <dbReference type="NCBI Taxonomy" id="7739"/>
    <lineage>
        <taxon>Eukaryota</taxon>
        <taxon>Metazoa</taxon>
        <taxon>Chordata</taxon>
        <taxon>Cephalochordata</taxon>
        <taxon>Leptocardii</taxon>
        <taxon>Amphioxiformes</taxon>
        <taxon>Branchiostomatidae</taxon>
        <taxon>Branchiostoma</taxon>
    </lineage>
</organism>
<evidence type="ECO:0000256" key="8">
    <source>
        <dbReference type="ARBA" id="ARBA00023157"/>
    </source>
</evidence>
<keyword evidence="7 14" id="KW-0472">Membrane</keyword>
<sequence length="469" mass="52690">MRMTLAWSVLFLVVLHVQLMACSLANANLRQDILSSYDKNVRPVKNFSRPTEVRMDVSLRQILGLAEREQVLTSLLWIRMYWTDEYLSWNPVQYDDLDNIRIPSADIWLPDIFLYNNADTWQTGELATNTDVSVTSEGYVTWLQPITARTSCKVHTGLFPFDSQVCDLLLGSWSYDGTEIDLYNTSESGDISSFVENGEWDLLTVAAQRELNYYSCCPEPWPNLRYLVALQRRADYYLFTFVLPCMASIFVVLGGFFLPTNAAVRIQLNVTVLLALTVFLMMVQESMPTSSGDVSVIGEIYTTAIAIVGLSTLATVLVINLSENDRPVPAWIARYFSDTPSKKIGDHGATPSSYGPHATNGDLHAQAQSNGYDSEACGHVAHAKDYGNDASPPCCRQCENLRKLLGTMQNHYTNAAKEQLRRKIWKRVALLVNHCLLFMMFIGTVTAVIFIFAPVIEKSNRIDPNSNNL</sequence>
<evidence type="ECO:0000259" key="16">
    <source>
        <dbReference type="Pfam" id="PF02931"/>
    </source>
</evidence>
<dbReference type="InterPro" id="IPR038050">
    <property type="entry name" value="Neuro_actylchol_rec"/>
</dbReference>
<dbReference type="KEGG" id="bfo:118407210"/>
<keyword evidence="18" id="KW-1185">Reference proteome</keyword>
<dbReference type="Proteomes" id="UP000001554">
    <property type="component" value="Chromosome 19"/>
</dbReference>
<dbReference type="InterPro" id="IPR006202">
    <property type="entry name" value="Neur_chan_lig-bd"/>
</dbReference>
<dbReference type="SUPFAM" id="SSF90112">
    <property type="entry name" value="Neurotransmitter-gated ion-channel transmembrane pore"/>
    <property type="match status" value="1"/>
</dbReference>
<name>A0A9J7HPN4_BRAFL</name>
<evidence type="ECO:0000256" key="3">
    <source>
        <dbReference type="ARBA" id="ARBA00022692"/>
    </source>
</evidence>
<dbReference type="Pfam" id="PF02932">
    <property type="entry name" value="Neur_chan_memb"/>
    <property type="match status" value="1"/>
</dbReference>
<evidence type="ECO:0000256" key="7">
    <source>
        <dbReference type="ARBA" id="ARBA00023136"/>
    </source>
</evidence>
<keyword evidence="10" id="KW-0325">Glycoprotein</keyword>
<feature type="domain" description="Neurotransmitter-gated ion-channel ligand-binding" evidence="16">
    <location>
        <begin position="28"/>
        <end position="233"/>
    </location>
</feature>
<keyword evidence="12" id="KW-0407">Ion channel</keyword>
<dbReference type="Pfam" id="PF02931">
    <property type="entry name" value="Neur_chan_LBD"/>
    <property type="match status" value="1"/>
</dbReference>
<dbReference type="PANTHER" id="PTHR18945">
    <property type="entry name" value="NEUROTRANSMITTER GATED ION CHANNEL"/>
    <property type="match status" value="1"/>
</dbReference>
<dbReference type="CDD" id="cd19051">
    <property type="entry name" value="LGIC_TM_cation"/>
    <property type="match status" value="1"/>
</dbReference>
<dbReference type="PRINTS" id="PR00252">
    <property type="entry name" value="NRIONCHANNEL"/>
</dbReference>
<evidence type="ECO:0000313" key="18">
    <source>
        <dbReference type="Proteomes" id="UP000001554"/>
    </source>
</evidence>
<dbReference type="GO" id="GO:0034220">
    <property type="term" value="P:monoatomic ion transmembrane transport"/>
    <property type="evidence" value="ECO:0000318"/>
    <property type="project" value="GO_Central"/>
</dbReference>
<keyword evidence="15" id="KW-0732">Signal</keyword>
<dbReference type="InterPro" id="IPR002394">
    <property type="entry name" value="Nicotinic_acetylcholine_rcpt"/>
</dbReference>
<evidence type="ECO:0000313" key="19">
    <source>
        <dbReference type="RefSeq" id="XP_035663534.1"/>
    </source>
</evidence>